<evidence type="ECO:0000313" key="2">
    <source>
        <dbReference type="Proteomes" id="UP001168821"/>
    </source>
</evidence>
<dbReference type="AlphaFoldDB" id="A0AA38J279"/>
<dbReference type="Proteomes" id="UP001168821">
    <property type="component" value="Unassembled WGS sequence"/>
</dbReference>
<accession>A0AA38J279</accession>
<sequence>MLKSRLIVHQDVDISLYPKLKAFLKRKAQVNKFIKEAPDNEYVLQKVILVFGGVKQRQEHVQLTVDDVKEAEAALIVKLPVTKNKKCTKQPVGD</sequence>
<evidence type="ECO:0000313" key="1">
    <source>
        <dbReference type="EMBL" id="KAJ3666130.1"/>
    </source>
</evidence>
<comment type="caution">
    <text evidence="1">The sequence shown here is derived from an EMBL/GenBank/DDBJ whole genome shotgun (WGS) entry which is preliminary data.</text>
</comment>
<proteinExistence type="predicted"/>
<name>A0AA38J279_9CUCU</name>
<keyword evidence="2" id="KW-1185">Reference proteome</keyword>
<protein>
    <submittedName>
        <fullName evidence="1">Uncharacterized protein</fullName>
    </submittedName>
</protein>
<gene>
    <name evidence="1" type="ORF">Zmor_001584</name>
</gene>
<reference evidence="1" key="1">
    <citation type="journal article" date="2023" name="G3 (Bethesda)">
        <title>Whole genome assemblies of Zophobas morio and Tenebrio molitor.</title>
        <authorList>
            <person name="Kaur S."/>
            <person name="Stinson S.A."/>
            <person name="diCenzo G.C."/>
        </authorList>
    </citation>
    <scope>NUCLEOTIDE SEQUENCE</scope>
    <source>
        <strain evidence="1">QUZm001</strain>
    </source>
</reference>
<dbReference type="EMBL" id="JALNTZ010000001">
    <property type="protein sequence ID" value="KAJ3666130.1"/>
    <property type="molecule type" value="Genomic_DNA"/>
</dbReference>
<organism evidence="1 2">
    <name type="scientific">Zophobas morio</name>
    <dbReference type="NCBI Taxonomy" id="2755281"/>
    <lineage>
        <taxon>Eukaryota</taxon>
        <taxon>Metazoa</taxon>
        <taxon>Ecdysozoa</taxon>
        <taxon>Arthropoda</taxon>
        <taxon>Hexapoda</taxon>
        <taxon>Insecta</taxon>
        <taxon>Pterygota</taxon>
        <taxon>Neoptera</taxon>
        <taxon>Endopterygota</taxon>
        <taxon>Coleoptera</taxon>
        <taxon>Polyphaga</taxon>
        <taxon>Cucujiformia</taxon>
        <taxon>Tenebrionidae</taxon>
        <taxon>Zophobas</taxon>
    </lineage>
</organism>